<feature type="region of interest" description="Disordered" evidence="1">
    <location>
        <begin position="42"/>
        <end position="83"/>
    </location>
</feature>
<name>A0A409WUD4_PSICY</name>
<dbReference type="EMBL" id="NHYD01003185">
    <property type="protein sequence ID" value="PPQ82071.1"/>
    <property type="molecule type" value="Genomic_DNA"/>
</dbReference>
<evidence type="ECO:0000313" key="3">
    <source>
        <dbReference type="Proteomes" id="UP000283269"/>
    </source>
</evidence>
<proteinExistence type="predicted"/>
<dbReference type="Proteomes" id="UP000283269">
    <property type="component" value="Unassembled WGS sequence"/>
</dbReference>
<keyword evidence="3" id="KW-1185">Reference proteome</keyword>
<sequence>MPVIRMGTSRNGPGAGKKRKKYANNTMRETTHEDIDEIHIKNEATANHARKLPHPHNTPPELNKPSTQRPRKPHPYITLRKLE</sequence>
<evidence type="ECO:0000256" key="1">
    <source>
        <dbReference type="SAM" id="MobiDB-lite"/>
    </source>
</evidence>
<organism evidence="2 3">
    <name type="scientific">Psilocybe cyanescens</name>
    <dbReference type="NCBI Taxonomy" id="93625"/>
    <lineage>
        <taxon>Eukaryota</taxon>
        <taxon>Fungi</taxon>
        <taxon>Dikarya</taxon>
        <taxon>Basidiomycota</taxon>
        <taxon>Agaricomycotina</taxon>
        <taxon>Agaricomycetes</taxon>
        <taxon>Agaricomycetidae</taxon>
        <taxon>Agaricales</taxon>
        <taxon>Agaricineae</taxon>
        <taxon>Strophariaceae</taxon>
        <taxon>Psilocybe</taxon>
    </lineage>
</organism>
<accession>A0A409WUD4</accession>
<dbReference type="InParanoid" id="A0A409WUD4"/>
<dbReference type="AlphaFoldDB" id="A0A409WUD4"/>
<protein>
    <submittedName>
        <fullName evidence="2">Uncharacterized protein</fullName>
    </submittedName>
</protein>
<gene>
    <name evidence="2" type="ORF">CVT25_014612</name>
</gene>
<reference evidence="2 3" key="1">
    <citation type="journal article" date="2018" name="Evol. Lett.">
        <title>Horizontal gene cluster transfer increased hallucinogenic mushroom diversity.</title>
        <authorList>
            <person name="Reynolds H.T."/>
            <person name="Vijayakumar V."/>
            <person name="Gluck-Thaler E."/>
            <person name="Korotkin H.B."/>
            <person name="Matheny P.B."/>
            <person name="Slot J.C."/>
        </authorList>
    </citation>
    <scope>NUCLEOTIDE SEQUENCE [LARGE SCALE GENOMIC DNA]</scope>
    <source>
        <strain evidence="2 3">2631</strain>
    </source>
</reference>
<feature type="region of interest" description="Disordered" evidence="1">
    <location>
        <begin position="1"/>
        <end position="29"/>
    </location>
</feature>
<comment type="caution">
    <text evidence="2">The sequence shown here is derived from an EMBL/GenBank/DDBJ whole genome shotgun (WGS) entry which is preliminary data.</text>
</comment>
<evidence type="ECO:0000313" key="2">
    <source>
        <dbReference type="EMBL" id="PPQ82071.1"/>
    </source>
</evidence>